<keyword evidence="1" id="KW-0472">Membrane</keyword>
<feature type="transmembrane region" description="Helical" evidence="1">
    <location>
        <begin position="42"/>
        <end position="61"/>
    </location>
</feature>
<dbReference type="AlphaFoldDB" id="A0A060ZZ28"/>
<gene>
    <name evidence="3" type="ORF">J2Z30_005747</name>
    <name evidence="2" type="ORF">SIRAN7635</name>
</gene>
<proteinExistence type="predicted"/>
<dbReference type="EMBL" id="LK022848">
    <property type="protein sequence ID" value="CDR12369.1"/>
    <property type="molecule type" value="Genomic_DNA"/>
</dbReference>
<evidence type="ECO:0000313" key="2">
    <source>
        <dbReference type="EMBL" id="CDR12369.1"/>
    </source>
</evidence>
<evidence type="ECO:0000313" key="3">
    <source>
        <dbReference type="EMBL" id="MBP2064723.1"/>
    </source>
</evidence>
<feature type="transmembrane region" description="Helical" evidence="1">
    <location>
        <begin position="109"/>
        <end position="126"/>
    </location>
</feature>
<dbReference type="GeneID" id="32472060"/>
<accession>A0A060ZZ28</accession>
<dbReference type="Proteomes" id="UP000756710">
    <property type="component" value="Unassembled WGS sequence"/>
</dbReference>
<evidence type="ECO:0000256" key="1">
    <source>
        <dbReference type="SAM" id="Phobius"/>
    </source>
</evidence>
<feature type="transmembrane region" description="Helical" evidence="1">
    <location>
        <begin position="133"/>
        <end position="150"/>
    </location>
</feature>
<feature type="transmembrane region" description="Helical" evidence="1">
    <location>
        <begin position="82"/>
        <end position="103"/>
    </location>
</feature>
<evidence type="ECO:0000313" key="4">
    <source>
        <dbReference type="Proteomes" id="UP000756710"/>
    </source>
</evidence>
<keyword evidence="4" id="KW-1185">Reference proteome</keyword>
<reference evidence="3 4" key="2">
    <citation type="submission" date="2021-03" db="EMBL/GenBank/DDBJ databases">
        <title>Genomic Encyclopedia of Type Strains, Phase IV (KMG-IV): sequencing the most valuable type-strain genomes for metagenomic binning, comparative biology and taxonomic classification.</title>
        <authorList>
            <person name="Goeker M."/>
        </authorList>
    </citation>
    <scope>NUCLEOTIDE SEQUENCE [LARGE SCALE GENOMIC DNA]</scope>
    <source>
        <strain evidence="3 4">DSM 41954</strain>
    </source>
</reference>
<sequence length="197" mass="20435">MNWWLKARAVPALSVSVVVTNAVGLLMGNAELPVPVLTGQSGHFLVGHLITLLPAVMLLHGMGRGDLRTEGVACRPVRRWDAALGSAAAATGAGVAALCYALGADSIALVLGRNIAGYVGLALLLFPFLGHRFAAVTVAIVPLLCAAAGWRSGGRPEPWAWILYPANSLVAPLITAAIVLVGILVCLTRQDPLRSAH</sequence>
<keyword evidence="1" id="KW-0812">Transmembrane</keyword>
<dbReference type="RefSeq" id="WP_044577619.1">
    <property type="nucleotide sequence ID" value="NZ_BAABDR010000008.1"/>
</dbReference>
<feature type="transmembrane region" description="Helical" evidence="1">
    <location>
        <begin position="12"/>
        <end position="30"/>
    </location>
</feature>
<dbReference type="EMBL" id="JAGGLR010000016">
    <property type="protein sequence ID" value="MBP2064723.1"/>
    <property type="molecule type" value="Genomic_DNA"/>
</dbReference>
<name>A0A060ZZ28_9ACTN</name>
<reference evidence="2" key="1">
    <citation type="submission" date="2014-05" db="EMBL/GenBank/DDBJ databases">
        <authorList>
            <person name="Horn Fabian"/>
        </authorList>
    </citation>
    <scope>NUCLEOTIDE SEQUENCE</scope>
</reference>
<protein>
    <submittedName>
        <fullName evidence="2">Uncharacterized protein</fullName>
    </submittedName>
</protein>
<feature type="transmembrane region" description="Helical" evidence="1">
    <location>
        <begin position="162"/>
        <end position="187"/>
    </location>
</feature>
<organism evidence="2">
    <name type="scientific">Streptomyces iranensis</name>
    <dbReference type="NCBI Taxonomy" id="576784"/>
    <lineage>
        <taxon>Bacteria</taxon>
        <taxon>Bacillati</taxon>
        <taxon>Actinomycetota</taxon>
        <taxon>Actinomycetes</taxon>
        <taxon>Kitasatosporales</taxon>
        <taxon>Streptomycetaceae</taxon>
        <taxon>Streptomyces</taxon>
        <taxon>Streptomyces violaceusniger group</taxon>
    </lineage>
</organism>
<keyword evidence="1" id="KW-1133">Transmembrane helix</keyword>
<dbReference type="HOGENOM" id="CLU_120029_0_0_11"/>